<reference evidence="4" key="1">
    <citation type="submission" date="2016-10" db="EMBL/GenBank/DDBJ databases">
        <authorList>
            <person name="Varghese N."/>
            <person name="Submissions S."/>
        </authorList>
    </citation>
    <scope>NUCLEOTIDE SEQUENCE [LARGE SCALE GENOMIC DNA]</scope>
    <source>
        <strain evidence="4">DSM 19083</strain>
    </source>
</reference>
<name>A0A1I2HTT7_9MICO</name>
<dbReference type="Pfam" id="PF01809">
    <property type="entry name" value="YidD"/>
    <property type="match status" value="1"/>
</dbReference>
<dbReference type="HAMAP" id="MF_00386">
    <property type="entry name" value="UPF0161_YidD"/>
    <property type="match status" value="1"/>
</dbReference>
<dbReference type="RefSeq" id="WP_093379352.1">
    <property type="nucleotide sequence ID" value="NZ_BNAN01000001.1"/>
</dbReference>
<sequence length="102" mass="11009">MSQPGLPSRAVLVLLRGYQRVISPMTGPTCRYYPSCSEYAVRAVRLHGAVRGGGLAAWRLLRCNPWSHGGVDDVPGDGPSPEVLAAMGRRSQHSSPTPREPE</sequence>
<dbReference type="EMBL" id="FONZ01000005">
    <property type="protein sequence ID" value="SFF32813.1"/>
    <property type="molecule type" value="Genomic_DNA"/>
</dbReference>
<evidence type="ECO:0000313" key="4">
    <source>
        <dbReference type="Proteomes" id="UP000198520"/>
    </source>
</evidence>
<dbReference type="GO" id="GO:0005886">
    <property type="term" value="C:plasma membrane"/>
    <property type="evidence" value="ECO:0007669"/>
    <property type="project" value="UniProtKB-SubCell"/>
</dbReference>
<evidence type="ECO:0000256" key="1">
    <source>
        <dbReference type="HAMAP-Rule" id="MF_00386"/>
    </source>
</evidence>
<dbReference type="STRING" id="285351.SAMN04488035_2497"/>
<keyword evidence="4" id="KW-1185">Reference proteome</keyword>
<comment type="subcellular location">
    <subcellularLocation>
        <location evidence="1">Cell membrane</location>
        <topology evidence="1">Peripheral membrane protein</topology>
        <orientation evidence="1">Cytoplasmic side</orientation>
    </subcellularLocation>
</comment>
<dbReference type="PANTHER" id="PTHR33383:SF1">
    <property type="entry name" value="MEMBRANE PROTEIN INSERTION EFFICIENCY FACTOR-RELATED"/>
    <property type="match status" value="1"/>
</dbReference>
<dbReference type="SMART" id="SM01234">
    <property type="entry name" value="Haemolytic"/>
    <property type="match status" value="1"/>
</dbReference>
<dbReference type="OrthoDB" id="9801753at2"/>
<feature type="compositionally biased region" description="Polar residues" evidence="2">
    <location>
        <begin position="93"/>
        <end position="102"/>
    </location>
</feature>
<proteinExistence type="inferred from homology"/>
<keyword evidence="1" id="KW-1003">Cell membrane</keyword>
<dbReference type="PANTHER" id="PTHR33383">
    <property type="entry name" value="MEMBRANE PROTEIN INSERTION EFFICIENCY FACTOR-RELATED"/>
    <property type="match status" value="1"/>
</dbReference>
<protein>
    <recommendedName>
        <fullName evidence="1">Putative membrane protein insertion efficiency factor</fullName>
    </recommendedName>
</protein>
<gene>
    <name evidence="3" type="ORF">SAMN04488035_2497</name>
</gene>
<accession>A0A1I2HTT7</accession>
<feature type="compositionally biased region" description="Low complexity" evidence="2">
    <location>
        <begin position="72"/>
        <end position="83"/>
    </location>
</feature>
<organism evidence="3 4">
    <name type="scientific">Flavimobilis marinus</name>
    <dbReference type="NCBI Taxonomy" id="285351"/>
    <lineage>
        <taxon>Bacteria</taxon>
        <taxon>Bacillati</taxon>
        <taxon>Actinomycetota</taxon>
        <taxon>Actinomycetes</taxon>
        <taxon>Micrococcales</taxon>
        <taxon>Jonesiaceae</taxon>
        <taxon>Flavimobilis</taxon>
    </lineage>
</organism>
<dbReference type="AlphaFoldDB" id="A0A1I2HTT7"/>
<dbReference type="Proteomes" id="UP000198520">
    <property type="component" value="Unassembled WGS sequence"/>
</dbReference>
<comment type="function">
    <text evidence="1">Could be involved in insertion of integral membrane proteins into the membrane.</text>
</comment>
<evidence type="ECO:0000313" key="3">
    <source>
        <dbReference type="EMBL" id="SFF32813.1"/>
    </source>
</evidence>
<dbReference type="InterPro" id="IPR002696">
    <property type="entry name" value="Membr_insert_effic_factor_YidD"/>
</dbReference>
<keyword evidence="1" id="KW-0472">Membrane</keyword>
<feature type="region of interest" description="Disordered" evidence="2">
    <location>
        <begin position="69"/>
        <end position="102"/>
    </location>
</feature>
<evidence type="ECO:0000256" key="2">
    <source>
        <dbReference type="SAM" id="MobiDB-lite"/>
    </source>
</evidence>
<comment type="similarity">
    <text evidence="1">Belongs to the UPF0161 family.</text>
</comment>
<dbReference type="NCBIfam" id="TIGR00278">
    <property type="entry name" value="membrane protein insertion efficiency factor YidD"/>
    <property type="match status" value="1"/>
</dbReference>